<dbReference type="AlphaFoldDB" id="A0A0P5F576"/>
<dbReference type="Pfam" id="PF14966">
    <property type="entry name" value="DNA_repr_REX1B"/>
    <property type="match status" value="1"/>
</dbReference>
<reference evidence="1" key="2">
    <citation type="submission" date="2015-10" db="EMBL/GenBank/DDBJ databases">
        <authorList>
            <person name="Gilbert D.G."/>
        </authorList>
    </citation>
    <scope>NUCLEOTIDE SEQUENCE</scope>
</reference>
<dbReference type="OrthoDB" id="434723at2759"/>
<name>A0A0P5F576_9CRUS</name>
<dbReference type="PANTHER" id="PTHR28309">
    <property type="entry name" value="REQUIRED FOR EXCISION 1-B DOMAIN-CONTAINING PROTEIN"/>
    <property type="match status" value="1"/>
</dbReference>
<evidence type="ECO:0000313" key="1">
    <source>
        <dbReference type="EMBL" id="JAI76740.1"/>
    </source>
</evidence>
<dbReference type="PANTHER" id="PTHR28309:SF1">
    <property type="entry name" value="REQUIRED FOR EXCISION 1-B DOMAIN-CONTAINING PROTEIN"/>
    <property type="match status" value="1"/>
</dbReference>
<sequence>MDTFIKITSILLPIVIPRKLYFIFIKVSIPFLFVTLVNTLLNMDGSTAYSLLRKFQQLQEERVHTYKIFHEGHKIYLSTGPNYDFVQFRNLVQDITQDFKRISEEIIKIECELRNMQPELSLHVIKVQDYEKRQLELMARLQLAKQELQDMRHVKEEAENDILIREVHYLKKELATVQDKINENMEAICYQLADLM</sequence>
<organism evidence="1">
    <name type="scientific">Daphnia magna</name>
    <dbReference type="NCBI Taxonomy" id="35525"/>
    <lineage>
        <taxon>Eukaryota</taxon>
        <taxon>Metazoa</taxon>
        <taxon>Ecdysozoa</taxon>
        <taxon>Arthropoda</taxon>
        <taxon>Crustacea</taxon>
        <taxon>Branchiopoda</taxon>
        <taxon>Diplostraca</taxon>
        <taxon>Cladocera</taxon>
        <taxon>Anomopoda</taxon>
        <taxon>Daphniidae</taxon>
        <taxon>Daphnia</taxon>
    </lineage>
</organism>
<dbReference type="InterPro" id="IPR039491">
    <property type="entry name" value="REX1-B"/>
</dbReference>
<accession>A0A0P5F576</accession>
<reference evidence="1" key="1">
    <citation type="submission" date="2015-10" db="EMBL/GenBank/DDBJ databases">
        <title>Daphnia magna gene sets from two clonal populations assembled and annotated with EvidentialGene.</title>
        <authorList>
            <person name="Gilbert D."/>
            <person name="Podicheti R."/>
            <person name="Orsini L."/>
            <person name="Colbourne J."/>
            <person name="Pfrender M."/>
        </authorList>
    </citation>
    <scope>NUCLEOTIDE SEQUENCE</scope>
</reference>
<proteinExistence type="predicted"/>
<dbReference type="EMBL" id="GDIP01246661">
    <property type="protein sequence ID" value="JAI76740.1"/>
    <property type="molecule type" value="Transcribed_RNA"/>
</dbReference>
<protein>
    <submittedName>
        <fullName evidence="1">Secreted salivary gland peptide</fullName>
    </submittedName>
</protein>